<sequence>MFLHSLVDFILNKLQSVSSIRQQHFLRHGKKKIYYHC</sequence>
<organism evidence="1 2">
    <name type="scientific">Thermofilum adornatum 1505</name>
    <dbReference type="NCBI Taxonomy" id="697581"/>
    <lineage>
        <taxon>Archaea</taxon>
        <taxon>Thermoproteota</taxon>
        <taxon>Thermoprotei</taxon>
        <taxon>Thermofilales</taxon>
        <taxon>Thermofilaceae</taxon>
        <taxon>Thermofilum</taxon>
    </lineage>
</organism>
<evidence type="ECO:0000313" key="1">
    <source>
        <dbReference type="EMBL" id="AJB42787.1"/>
    </source>
</evidence>
<dbReference type="AlphaFoldDB" id="A0A3G1AA14"/>
<dbReference type="EMBL" id="CP007493">
    <property type="protein sequence ID" value="AJB42787.1"/>
    <property type="molecule type" value="Genomic_DNA"/>
</dbReference>
<reference evidence="2" key="1">
    <citation type="book" date="2010" name="EXTREMOPHILES" publisher="0:0-0">
        <title>Complete genome sequences of ten hyperthermophilic archaea reveal their metabolic capabilities and possible ecological roles.</title>
        <editorList>
            <person name="?"/>
        </editorList>
        <authorList>
            <person name="Ravin N.V."/>
            <person name="Mardanov A.V."/>
            <person name="Bonch-Osmolovskaya E.A."/>
            <person name="Skryabin K.G."/>
        </authorList>
    </citation>
    <scope>NUCLEOTIDE SEQUENCE [LARGE SCALE GENOMIC DNA]</scope>
    <source>
        <strain evidence="2">1505</strain>
    </source>
</reference>
<gene>
    <name evidence="1" type="ORF">TCARB_1749</name>
</gene>
<proteinExistence type="predicted"/>
<protein>
    <submittedName>
        <fullName evidence="1">Uncharacterized protein</fullName>
    </submittedName>
</protein>
<dbReference type="KEGG" id="tcb:TCARB_1749"/>
<accession>A0A3G1AA14</accession>
<evidence type="ECO:0000313" key="2">
    <source>
        <dbReference type="Proteomes" id="UP000266720"/>
    </source>
</evidence>
<name>A0A3G1AA14_9CREN</name>
<dbReference type="Proteomes" id="UP000266720">
    <property type="component" value="Chromosome"/>
</dbReference>